<protein>
    <recommendedName>
        <fullName evidence="2">VWFA domain-containing protein</fullName>
    </recommendedName>
</protein>
<feature type="region of interest" description="Disordered" evidence="1">
    <location>
        <begin position="1344"/>
        <end position="1375"/>
    </location>
</feature>
<dbReference type="Gene3D" id="2.30.30.140">
    <property type="match status" value="1"/>
</dbReference>
<feature type="compositionally biased region" description="Basic residues" evidence="1">
    <location>
        <begin position="811"/>
        <end position="828"/>
    </location>
</feature>
<dbReference type="InterPro" id="IPR002035">
    <property type="entry name" value="VWF_A"/>
</dbReference>
<feature type="region of interest" description="Disordered" evidence="1">
    <location>
        <begin position="801"/>
        <end position="828"/>
    </location>
</feature>
<organism evidence="3 4">
    <name type="scientific">Rotaria sordida</name>
    <dbReference type="NCBI Taxonomy" id="392033"/>
    <lineage>
        <taxon>Eukaryota</taxon>
        <taxon>Metazoa</taxon>
        <taxon>Spiralia</taxon>
        <taxon>Gnathifera</taxon>
        <taxon>Rotifera</taxon>
        <taxon>Eurotatoria</taxon>
        <taxon>Bdelloidea</taxon>
        <taxon>Philodinida</taxon>
        <taxon>Philodinidae</taxon>
        <taxon>Rotaria</taxon>
    </lineage>
</organism>
<dbReference type="Gene3D" id="3.40.50.410">
    <property type="entry name" value="von Willebrand factor, type A domain"/>
    <property type="match status" value="1"/>
</dbReference>
<feature type="domain" description="VWFA" evidence="2">
    <location>
        <begin position="567"/>
        <end position="744"/>
    </location>
</feature>
<dbReference type="PROSITE" id="PS50234">
    <property type="entry name" value="VWFA"/>
    <property type="match status" value="1"/>
</dbReference>
<dbReference type="PANTHER" id="PTHR46785:SF1">
    <property type="entry name" value="VON WILLEBRAND FACTOR A DOMAIN-CONTAINING PROTEIN 3B"/>
    <property type="match status" value="1"/>
</dbReference>
<dbReference type="EMBL" id="CAJNOT010000066">
    <property type="protein sequence ID" value="CAF0815162.1"/>
    <property type="molecule type" value="Genomic_DNA"/>
</dbReference>
<reference evidence="3" key="1">
    <citation type="submission" date="2021-02" db="EMBL/GenBank/DDBJ databases">
        <authorList>
            <person name="Nowell W R."/>
        </authorList>
    </citation>
    <scope>NUCLEOTIDE SEQUENCE</scope>
</reference>
<dbReference type="Pfam" id="PF15057">
    <property type="entry name" value="DUF4537"/>
    <property type="match status" value="1"/>
</dbReference>
<dbReference type="Proteomes" id="UP000663864">
    <property type="component" value="Unassembled WGS sequence"/>
</dbReference>
<evidence type="ECO:0000259" key="2">
    <source>
        <dbReference type="PROSITE" id="PS50234"/>
    </source>
</evidence>
<dbReference type="PANTHER" id="PTHR46785">
    <property type="entry name" value="VON WILLEBRAND FACTOR A DOMAIN-CONTAINING PROTEIN 3B"/>
    <property type="match status" value="1"/>
</dbReference>
<dbReference type="CDD" id="cd04508">
    <property type="entry name" value="Tudor_SF"/>
    <property type="match status" value="1"/>
</dbReference>
<dbReference type="InterPro" id="IPR032770">
    <property type="entry name" value="DUF4537"/>
</dbReference>
<dbReference type="SUPFAM" id="SSF53300">
    <property type="entry name" value="vWA-like"/>
    <property type="match status" value="2"/>
</dbReference>
<evidence type="ECO:0000313" key="3">
    <source>
        <dbReference type="EMBL" id="CAF0815162.1"/>
    </source>
</evidence>
<proteinExistence type="predicted"/>
<dbReference type="Pfam" id="PF13768">
    <property type="entry name" value="VWA_3"/>
    <property type="match status" value="2"/>
</dbReference>
<evidence type="ECO:0000313" key="4">
    <source>
        <dbReference type="Proteomes" id="UP000663864"/>
    </source>
</evidence>
<dbReference type="SMART" id="SM00327">
    <property type="entry name" value="VWA"/>
    <property type="match status" value="1"/>
</dbReference>
<accession>A0A813TVV2</accession>
<comment type="caution">
    <text evidence="3">The sequence shown here is derived from an EMBL/GenBank/DDBJ whole genome shotgun (WGS) entry which is preliminary data.</text>
</comment>
<sequence>MTTFKNGRTSVSASTNALLAIPYSHTNGETRNFDLTTSSQDTTAYTAADPPYISSQLKSSEWLQRYGLKAQKLTFDQILQQIGLKRIENFNASRGKTVDTKYAGNIYHEIQQDNGDRYVLTCRPEKLAEYRYRLIRMLNLLRKRLTFITSGSRRAFGIIGEPSVCFVCDCKTSDQRILNQFQTILISLFKEQVTKIKRFNIIWVSNDNEQFQQQPIDVTSTTIDQAIDWISNRKCLRSKISLSATCEAMLKAFNNAVHSIYLISEGTSSDSAREMLRDNIVKTRLSSKAPIPIHVVSLFCHNNDTETFLQSIAQTADGSYMSYKINNEIIDLKSSSNVNDPTRIKLQDNKLQFGTNPLIPKTEHPTDTSLIYKEILQCQNIIDRLEKILGSVRDENVNPIQKIDTTKSLDSINTSNKINKNENNLQRSLVIQSSALFNNDEKDMASIDWLKIYGINAQKLDFFSVLQSAALQHCDGVVTSLKSTDSVNGKNNYTQAISKDKLINAKYCDQFAHVTWPDGTIRHVYVTPELYRDYERRMKALLEKVKARLQWLKKGSRDIFGTIIENNIYLLIDTSKSMQDHLTFLKEKLRLLIQDQLFSKERINIVSFNTTINPWRDRLTKINTSIINSQLQPWIDGLYAEGSTNTLAAIRYALADPSTEAIYLLTDGRPDQNERHILSQVQYRQKLPIHTIAFNCQDSTANQFLFDLAKQTGGRFHAFNYGFENELSIEIPESEDISYLKQELAHGEKDLQRIADLRDECISRAWSHDNVQTTYSSLQVNELSVSLPFRNYQTLDMTLQSGSSTMSQRIDRKKRSSISSNRKRKTKSATRLFEQTNTNNLNYSQWLLPETEEYLRNSDRKRQYTSIIENEEQSQALLTESTKKLPTPFDEVNSYLKKNSLVSRHLTIFDVLHPISVPVKEPHHVQVIDRYVLAKVWDDILPLTYASNVNKLRLVNHYAVNLEQYEIKLKDLITDYYQFTSKFIWKCLNDEDKQRIGPHIYWISLSKEDQYKYAQEITKEEHKNEGALELFVWRKLNVEEQNNLLQKPPIYDEKTENLLKNALQNAEVESALQGVMRMDVEIKRAIKFLQISTDIRRHQKRTNTESKQKLEQKQIIKRKSSMNQSIGKRVICRYDGDGYFYTGTIQKNQDGRIVVLFDMDIEQEASGHTLLPLNNSNSQLILFLLDYVLVRQIKEMEEYWVPGVVSCLPSSYVLPSNLYMIQIYDPSPKQIYVHRKDIIRITLGLFQRSVLYLENINQIPVTHQCRILKEPETSPRSSSLSQDDVKNLLHEFSDPLTEKLTHISKSHNKRFNQLQKILEDLMNAIRILRDQPPTKTQVKVEYAQTVQVPSPIPTPIPPTDRSDSSRSTSKRMSSTWPIEPETHVYAVWSDDDGLVYEGIVIKSNGSNNYIVERTDFPGIQSTISRNDIFLNSNLCHLKHMEAESFALIKYPKDSRQCYCPAVILRHLDYGTKTKVRFYDCYEEDLENDQDVIPIHEQQFERYTALRIEKEKSLINQVIVGLNEQNEQTKTFMLGTIKTREGTGHLYKIQWCNEHTSEQIDEHLFGAFSRRYKHRIDDYVLAIDNNDAIYKLAKVQSISNDRKNLKVQFINLNKNDNSLSPQEADVPAMTTFVITEAYYNKIINILST</sequence>
<gene>
    <name evidence="3" type="ORF">ZHD862_LOCUS3103</name>
</gene>
<dbReference type="InterPro" id="IPR036465">
    <property type="entry name" value="vWFA_dom_sf"/>
</dbReference>
<evidence type="ECO:0000256" key="1">
    <source>
        <dbReference type="SAM" id="MobiDB-lite"/>
    </source>
</evidence>
<name>A0A813TVV2_9BILA</name>